<keyword evidence="4 6" id="KW-1133">Transmembrane helix</keyword>
<feature type="transmembrane region" description="Helical" evidence="6">
    <location>
        <begin position="320"/>
        <end position="342"/>
    </location>
</feature>
<organism evidence="8 9">
    <name type="scientific">Ligilactobacillus acidipiscis</name>
    <dbReference type="NCBI Taxonomy" id="89059"/>
    <lineage>
        <taxon>Bacteria</taxon>
        <taxon>Bacillati</taxon>
        <taxon>Bacillota</taxon>
        <taxon>Bacilli</taxon>
        <taxon>Lactobacillales</taxon>
        <taxon>Lactobacillaceae</taxon>
        <taxon>Ligilactobacillus</taxon>
    </lineage>
</organism>
<feature type="transmembrane region" description="Helical" evidence="6">
    <location>
        <begin position="239"/>
        <end position="257"/>
    </location>
</feature>
<dbReference type="Proteomes" id="UP000190935">
    <property type="component" value="Chromosome I"/>
</dbReference>
<protein>
    <submittedName>
        <fullName evidence="7">ABC transporter permease</fullName>
    </submittedName>
    <submittedName>
        <fullName evidence="8">Unspecified monosaccharide ABC transport system, permease component I</fullName>
    </submittedName>
</protein>
<feature type="transmembrane region" description="Helical" evidence="6">
    <location>
        <begin position="106"/>
        <end position="127"/>
    </location>
</feature>
<dbReference type="Pfam" id="PF02653">
    <property type="entry name" value="BPD_transp_2"/>
    <property type="match status" value="1"/>
</dbReference>
<evidence type="ECO:0000256" key="3">
    <source>
        <dbReference type="ARBA" id="ARBA00022692"/>
    </source>
</evidence>
<feature type="transmembrane region" description="Helical" evidence="6">
    <location>
        <begin position="9"/>
        <end position="32"/>
    </location>
</feature>
<evidence type="ECO:0000256" key="5">
    <source>
        <dbReference type="ARBA" id="ARBA00023136"/>
    </source>
</evidence>
<reference evidence="8" key="1">
    <citation type="submission" date="2016-11" db="EMBL/GenBank/DDBJ databases">
        <authorList>
            <person name="Jaros S."/>
            <person name="Januszkiewicz K."/>
            <person name="Wedrychowicz H."/>
        </authorList>
    </citation>
    <scope>NUCLEOTIDE SEQUENCE [LARGE SCALE GENOMIC DNA]</scope>
    <source>
        <strain evidence="8">ACA-DC 1533</strain>
    </source>
</reference>
<evidence type="ECO:0000313" key="7">
    <source>
        <dbReference type="EMBL" id="HJE98105.1"/>
    </source>
</evidence>
<evidence type="ECO:0000313" key="8">
    <source>
        <dbReference type="EMBL" id="SFV39801.1"/>
    </source>
</evidence>
<accession>A0A1K1KLP1</accession>
<gene>
    <name evidence="7" type="ORF">K8V00_10860</name>
    <name evidence="8" type="ORF">LAC1533_0381</name>
</gene>
<evidence type="ECO:0000256" key="1">
    <source>
        <dbReference type="ARBA" id="ARBA00004651"/>
    </source>
</evidence>
<evidence type="ECO:0000256" key="2">
    <source>
        <dbReference type="ARBA" id="ARBA00022475"/>
    </source>
</evidence>
<name>A0A1K1KLP1_9LACO</name>
<reference evidence="7" key="4">
    <citation type="submission" date="2021-09" db="EMBL/GenBank/DDBJ databases">
        <authorList>
            <person name="Gilroy R."/>
        </authorList>
    </citation>
    <scope>NUCLEOTIDE SEQUENCE</scope>
    <source>
        <strain evidence="7">CHK174-6876</strain>
    </source>
</reference>
<reference evidence="7" key="3">
    <citation type="journal article" date="2021" name="PeerJ">
        <title>Extensive microbial diversity within the chicken gut microbiome revealed by metagenomics and culture.</title>
        <authorList>
            <person name="Gilroy R."/>
            <person name="Ravi A."/>
            <person name="Getino M."/>
            <person name="Pursley I."/>
            <person name="Horton D.L."/>
            <person name="Alikhan N.F."/>
            <person name="Baker D."/>
            <person name="Gharbi K."/>
            <person name="Hall N."/>
            <person name="Watson M."/>
            <person name="Adriaenssens E.M."/>
            <person name="Foster-Nyarko E."/>
            <person name="Jarju S."/>
            <person name="Secka A."/>
            <person name="Antonio M."/>
            <person name="Oren A."/>
            <person name="Chaudhuri R.R."/>
            <person name="La Ragione R."/>
            <person name="Hildebrand F."/>
            <person name="Pallen M.J."/>
        </authorList>
    </citation>
    <scope>NUCLEOTIDE SEQUENCE</scope>
    <source>
        <strain evidence="7">CHK174-6876</strain>
    </source>
</reference>
<sequence length="362" mass="38848">MKLKVKSSWVIPLVAIISGFIVGAIIMLIFGYDPIQNYASLFDGAFGGVYSVGETLRNMTPLILTALGFSVASKAGFFNIGGSGQYLMGWFGAIIVALKFSFLPGWLLIIVSILAGALLGGLWSAIAGVLRAYFGTSEVITTIMLNYVSLYFVNFAVKDWLAGKGEDSSPNIAAKASLRGNFLENLTANSTLHWGFLIAIIICFVIWFYFNRMKSGFELRSVGINEEASKYAGMNVKKTIIMSMLISGLLAGLGGALDGLGNFQNISVSNALPQVGYDGMAVALLVNYSPIGIIFSALLFSALQIGGMSISVYSNTPTEIVSIVTAAIIFFVAIKYVIELLLNKRKNKPQKKEAVKEEGAGK</sequence>
<dbReference type="GO" id="GO:0022857">
    <property type="term" value="F:transmembrane transporter activity"/>
    <property type="evidence" value="ECO:0007669"/>
    <property type="project" value="InterPro"/>
</dbReference>
<reference evidence="9" key="2">
    <citation type="submission" date="2016-11" db="EMBL/GenBank/DDBJ databases">
        <authorList>
            <person name="Papadimitriou K."/>
        </authorList>
    </citation>
    <scope>NUCLEOTIDE SEQUENCE [LARGE SCALE GENOMIC DNA]</scope>
    <source>
        <strain evidence="9">ACA-DC 1533</strain>
    </source>
</reference>
<evidence type="ECO:0000313" key="9">
    <source>
        <dbReference type="Proteomes" id="UP000190935"/>
    </source>
</evidence>
<dbReference type="GeneID" id="95348468"/>
<dbReference type="RefSeq" id="WP_056988180.1">
    <property type="nucleotide sequence ID" value="NZ_CP113926.1"/>
</dbReference>
<dbReference type="GO" id="GO:0005886">
    <property type="term" value="C:plasma membrane"/>
    <property type="evidence" value="ECO:0007669"/>
    <property type="project" value="UniProtKB-SubCell"/>
</dbReference>
<comment type="subcellular location">
    <subcellularLocation>
        <location evidence="1">Cell membrane</location>
        <topology evidence="1">Multi-pass membrane protein</topology>
    </subcellularLocation>
</comment>
<feature type="transmembrane region" description="Helical" evidence="6">
    <location>
        <begin position="77"/>
        <end position="100"/>
    </location>
</feature>
<dbReference type="KEGG" id="laca:LAC1533_0381"/>
<dbReference type="Proteomes" id="UP000707535">
    <property type="component" value="Unassembled WGS sequence"/>
</dbReference>
<evidence type="ECO:0000256" key="6">
    <source>
        <dbReference type="SAM" id="Phobius"/>
    </source>
</evidence>
<evidence type="ECO:0000256" key="4">
    <source>
        <dbReference type="ARBA" id="ARBA00022989"/>
    </source>
</evidence>
<keyword evidence="3 6" id="KW-0812">Transmembrane</keyword>
<feature type="transmembrane region" description="Helical" evidence="6">
    <location>
        <begin position="293"/>
        <end position="314"/>
    </location>
</feature>
<dbReference type="EMBL" id="LT630287">
    <property type="protein sequence ID" value="SFV39801.1"/>
    <property type="molecule type" value="Genomic_DNA"/>
</dbReference>
<dbReference type="PANTHER" id="PTHR47089">
    <property type="entry name" value="ABC TRANSPORTER, PERMEASE PROTEIN"/>
    <property type="match status" value="1"/>
</dbReference>
<feature type="transmembrane region" description="Helical" evidence="6">
    <location>
        <begin position="139"/>
        <end position="157"/>
    </location>
</feature>
<keyword evidence="2" id="KW-1003">Cell membrane</keyword>
<dbReference type="AlphaFoldDB" id="A0A1K1KLP1"/>
<feature type="transmembrane region" description="Helical" evidence="6">
    <location>
        <begin position="192"/>
        <end position="210"/>
    </location>
</feature>
<proteinExistence type="predicted"/>
<dbReference type="PANTHER" id="PTHR47089:SF1">
    <property type="entry name" value="GUANOSINE ABC TRANSPORTER PERMEASE PROTEIN NUPP"/>
    <property type="match status" value="1"/>
</dbReference>
<dbReference type="CDD" id="cd06580">
    <property type="entry name" value="TM_PBP1_transp_TpRbsC_like"/>
    <property type="match status" value="1"/>
</dbReference>
<dbReference type="EMBL" id="DYXG01000106">
    <property type="protein sequence ID" value="HJE98105.1"/>
    <property type="molecule type" value="Genomic_DNA"/>
</dbReference>
<keyword evidence="5 6" id="KW-0472">Membrane</keyword>
<dbReference type="InterPro" id="IPR001851">
    <property type="entry name" value="ABC_transp_permease"/>
</dbReference>